<dbReference type="InterPro" id="IPR002513">
    <property type="entry name" value="Tn3_Tnp_DDE_dom"/>
</dbReference>
<evidence type="ECO:0000259" key="2">
    <source>
        <dbReference type="Pfam" id="PF01526"/>
    </source>
</evidence>
<name>A0A7D3VSP2_ACTVE</name>
<keyword evidence="5" id="KW-1185">Reference proteome</keyword>
<dbReference type="GO" id="GO:0006313">
    <property type="term" value="P:DNA transposition"/>
    <property type="evidence" value="ECO:0007669"/>
    <property type="project" value="InterPro"/>
</dbReference>
<dbReference type="Pfam" id="PF13700">
    <property type="entry name" value="DUF4158"/>
    <property type="match status" value="1"/>
</dbReference>
<proteinExistence type="predicted"/>
<dbReference type="EMBL" id="CP053892">
    <property type="protein sequence ID" value="QKG19076.1"/>
    <property type="molecule type" value="Genomic_DNA"/>
</dbReference>
<dbReference type="AlphaFoldDB" id="A0A7D3VSP2"/>
<feature type="domain" description="Tn3 transposase DDE" evidence="2">
    <location>
        <begin position="595"/>
        <end position="977"/>
    </location>
</feature>
<evidence type="ECO:0000313" key="5">
    <source>
        <dbReference type="Proteomes" id="UP000501240"/>
    </source>
</evidence>
<accession>A0A7D3VSP2</accession>
<feature type="domain" description="DUF4158" evidence="3">
    <location>
        <begin position="2"/>
        <end position="118"/>
    </location>
</feature>
<dbReference type="Proteomes" id="UP000501240">
    <property type="component" value="Chromosome"/>
</dbReference>
<dbReference type="GO" id="GO:0004803">
    <property type="term" value="F:transposase activity"/>
    <property type="evidence" value="ECO:0007669"/>
    <property type="project" value="InterPro"/>
</dbReference>
<sequence>MLALLVWLKAFQRLGYFPKLADVPAVVAEHVRGVIGLLEGTELAEAAERSAKRHRGFVRARMGVSYDAAGVRAVAAEAIRTAAQAKDNPADLINVALEQLVRAQCELPGYTTLDELTKKIRTEVNRGFFTLVAGRVDAAARARLARLLVVDPVTRHSEYDGLKDVAQAASLGKFKGRLVFLQNLDALGPTQEWLEGVPPGKIAHFAGEARVTDVADLRKVLDEDKRLTLIVCLLHTARTGVRDDVVTMFCKRMAAIHKKGRTQLETLREVHRAESERLLGVFGDVLDGVREAMPPVGPLDSAHAEQHDEPAEGDGGADAGAESPEGGTGVRSREAVAERAGRLVLKALDQAGGLEALAAAQEAVSAHHGNNYLPLLDQHYRSHRSALFTLVESIDLESTNADRSVLDTVEYLQAQRNARAALVPEQITVEREGLDGTPVSVTLMVDVAAFASAMWRKILTDPNRPGMLVRRHLEVCVFSYLAAELRSGDIAVAGSDSYANLHDQLMSWDECAPLVEEFCAEAGLPTEAAKLTGHYKKLLADIAAGVDAGYPGNTDLVLEDGRPLLRRRKGAERSKEALALEEAVHDRLPQRDLLDILTRTAYQLGWHHHFGPASGSDPKIKEALGRYVLTVFTYGTLLGPAQVATHMRGKVSAAGLALAANRHTTSEKITKASTTVIKVFNQLDIASVWGDGKTVAADGSQVETWENNLLAESHIRYGGLAYRHISNTYVALFSHFIPCGVWEAVYIIEGLLRNASETQPDTIHADTQGQSLPVFGLAALLGFDLLPRIRNWHDLIFYRPTPDTRYAHIDTLFGDEAIDWRLIETHWSDLLRTAISIRQNRISSVTLLRRLGNHSRKNRLYRAFREPGRAVRTITLLRYLSDPDLREQITQVTNRNESFHNFADWLMFGGRLIGHNDPDCQEKIIKFNELLTNCAIYSTACDITDAANAIAAEGRPVDLDDLATISPYITHLIRRFGIWILNLTPPAVAPTTHLDLESRVLFAP</sequence>
<organism evidence="4 5">
    <name type="scientific">Actinomadura verrucosospora</name>
    <dbReference type="NCBI Taxonomy" id="46165"/>
    <lineage>
        <taxon>Bacteria</taxon>
        <taxon>Bacillati</taxon>
        <taxon>Actinomycetota</taxon>
        <taxon>Actinomycetes</taxon>
        <taxon>Streptosporangiales</taxon>
        <taxon>Thermomonosporaceae</taxon>
        <taxon>Actinomadura</taxon>
    </lineage>
</organism>
<evidence type="ECO:0000259" key="3">
    <source>
        <dbReference type="Pfam" id="PF13700"/>
    </source>
</evidence>
<evidence type="ECO:0000313" key="4">
    <source>
        <dbReference type="EMBL" id="QKG19076.1"/>
    </source>
</evidence>
<reference evidence="4 5" key="1">
    <citation type="submission" date="2020-05" db="EMBL/GenBank/DDBJ databases">
        <title>Actinomadura verrucosospora NRRL-B18236 (PFL_A860) Genome sequencing and assembly.</title>
        <authorList>
            <person name="Samborskyy M."/>
        </authorList>
    </citation>
    <scope>NUCLEOTIDE SEQUENCE [LARGE SCALE GENOMIC DNA]</scope>
    <source>
        <strain evidence="4 5">NRRL:B18236</strain>
    </source>
</reference>
<dbReference type="Pfam" id="PF01526">
    <property type="entry name" value="DDE_Tnp_Tn3"/>
    <property type="match status" value="1"/>
</dbReference>
<feature type="region of interest" description="Disordered" evidence="1">
    <location>
        <begin position="293"/>
        <end position="334"/>
    </location>
</feature>
<protein>
    <submittedName>
        <fullName evidence="4">Transposase</fullName>
    </submittedName>
</protein>
<dbReference type="InterPro" id="IPR025296">
    <property type="entry name" value="DUF4158"/>
</dbReference>
<gene>
    <name evidence="4" type="ORF">ACTIVE_0712</name>
</gene>
<evidence type="ECO:0000256" key="1">
    <source>
        <dbReference type="SAM" id="MobiDB-lite"/>
    </source>
</evidence>